<name>R7T5X3_CAPTE</name>
<dbReference type="SMART" id="SM00175">
    <property type="entry name" value="RAB"/>
    <property type="match status" value="1"/>
</dbReference>
<proteinExistence type="inferred from homology"/>
<dbReference type="GO" id="GO:0003924">
    <property type="term" value="F:GTPase activity"/>
    <property type="evidence" value="ECO:0007669"/>
    <property type="project" value="InterPro"/>
</dbReference>
<reference evidence="5" key="1">
    <citation type="submission" date="2012-12" db="EMBL/GenBank/DDBJ databases">
        <authorList>
            <person name="Hellsten U."/>
            <person name="Grimwood J."/>
            <person name="Chapman J.A."/>
            <person name="Shapiro H."/>
            <person name="Aerts A."/>
            <person name="Otillar R.P."/>
            <person name="Terry A.Y."/>
            <person name="Boore J.L."/>
            <person name="Simakov O."/>
            <person name="Marletaz F."/>
            <person name="Cho S.-J."/>
            <person name="Edsinger-Gonzales E."/>
            <person name="Havlak P."/>
            <person name="Kuo D.-H."/>
            <person name="Larsson T."/>
            <person name="Lv J."/>
            <person name="Arendt D."/>
            <person name="Savage R."/>
            <person name="Osoegawa K."/>
            <person name="de Jong P."/>
            <person name="Lindberg D.R."/>
            <person name="Seaver E.C."/>
            <person name="Weisblat D.A."/>
            <person name="Putnam N.H."/>
            <person name="Grigoriev I.V."/>
            <person name="Rokhsar D.S."/>
        </authorList>
    </citation>
    <scope>NUCLEOTIDE SEQUENCE</scope>
    <source>
        <strain evidence="5">I ESC-2004</strain>
    </source>
</reference>
<dbReference type="GO" id="GO:0005246">
    <property type="term" value="F:calcium channel regulator activity"/>
    <property type="evidence" value="ECO:0007669"/>
    <property type="project" value="TreeGrafter"/>
</dbReference>
<comment type="similarity">
    <text evidence="1">Belongs to the small GTPase superfamily. RGK family.</text>
</comment>
<evidence type="ECO:0000313" key="5">
    <source>
        <dbReference type="Proteomes" id="UP000014760"/>
    </source>
</evidence>
<dbReference type="InterPro" id="IPR001806">
    <property type="entry name" value="Small_GTPase"/>
</dbReference>
<evidence type="ECO:0000256" key="2">
    <source>
        <dbReference type="ARBA" id="ARBA00022553"/>
    </source>
</evidence>
<dbReference type="PROSITE" id="PS51421">
    <property type="entry name" value="RAS"/>
    <property type="match status" value="1"/>
</dbReference>
<dbReference type="PANTHER" id="PTHR45775">
    <property type="entry name" value="RAD, GEM/KIR FAMILY MEMBER 2, ISOFORM C"/>
    <property type="match status" value="1"/>
</dbReference>
<dbReference type="SMART" id="SM00173">
    <property type="entry name" value="RAS"/>
    <property type="match status" value="1"/>
</dbReference>
<dbReference type="EnsemblMetazoa" id="CapteT43868">
    <property type="protein sequence ID" value="CapteP43868"/>
    <property type="gene ID" value="CapteG43868"/>
</dbReference>
<gene>
    <name evidence="3" type="ORF">CAPTEDRAFT_43868</name>
</gene>
<reference evidence="3 5" key="2">
    <citation type="journal article" date="2013" name="Nature">
        <title>Insights into bilaterian evolution from three spiralian genomes.</title>
        <authorList>
            <person name="Simakov O."/>
            <person name="Marletaz F."/>
            <person name="Cho S.J."/>
            <person name="Edsinger-Gonzales E."/>
            <person name="Havlak P."/>
            <person name="Hellsten U."/>
            <person name="Kuo D.H."/>
            <person name="Larsson T."/>
            <person name="Lv J."/>
            <person name="Arendt D."/>
            <person name="Savage R."/>
            <person name="Osoegawa K."/>
            <person name="de Jong P."/>
            <person name="Grimwood J."/>
            <person name="Chapman J.A."/>
            <person name="Shapiro H."/>
            <person name="Aerts A."/>
            <person name="Otillar R.P."/>
            <person name="Terry A.Y."/>
            <person name="Boore J.L."/>
            <person name="Grigoriev I.V."/>
            <person name="Lindberg D.R."/>
            <person name="Seaver E.C."/>
            <person name="Weisblat D.A."/>
            <person name="Putnam N.H."/>
            <person name="Rokhsar D.S."/>
        </authorList>
    </citation>
    <scope>NUCLEOTIDE SEQUENCE</scope>
    <source>
        <strain evidence="3 5">I ESC-2004</strain>
    </source>
</reference>
<evidence type="ECO:0000256" key="1">
    <source>
        <dbReference type="ARBA" id="ARBA00008846"/>
    </source>
</evidence>
<dbReference type="InterPro" id="IPR051641">
    <property type="entry name" value="RGK_GTP-binding_reg"/>
</dbReference>
<protein>
    <recommendedName>
        <fullName evidence="6">Small monomeric GTPase</fullName>
    </recommendedName>
</protein>
<dbReference type="PROSITE" id="PS51419">
    <property type="entry name" value="RAB"/>
    <property type="match status" value="1"/>
</dbReference>
<accession>R7T5X3</accession>
<dbReference type="GO" id="GO:0005525">
    <property type="term" value="F:GTP binding"/>
    <property type="evidence" value="ECO:0007669"/>
    <property type="project" value="InterPro"/>
</dbReference>
<dbReference type="SUPFAM" id="SSF52540">
    <property type="entry name" value="P-loop containing nucleoside triphosphate hydrolases"/>
    <property type="match status" value="1"/>
</dbReference>
<dbReference type="EMBL" id="KB311768">
    <property type="protein sequence ID" value="ELT88623.1"/>
    <property type="molecule type" value="Genomic_DNA"/>
</dbReference>
<dbReference type="InterPro" id="IPR027417">
    <property type="entry name" value="P-loop_NTPase"/>
</dbReference>
<dbReference type="GO" id="GO:0005886">
    <property type="term" value="C:plasma membrane"/>
    <property type="evidence" value="ECO:0007669"/>
    <property type="project" value="TreeGrafter"/>
</dbReference>
<dbReference type="OMA" id="SHEEGMA"/>
<feature type="non-terminal residue" evidence="3">
    <location>
        <position position="1"/>
    </location>
</feature>
<dbReference type="OrthoDB" id="5239715at2759"/>
<evidence type="ECO:0000313" key="4">
    <source>
        <dbReference type="EnsemblMetazoa" id="CapteP43868"/>
    </source>
</evidence>
<dbReference type="AlphaFoldDB" id="R7T5X3"/>
<keyword evidence="5" id="KW-1185">Reference proteome</keyword>
<dbReference type="Gene3D" id="3.40.50.300">
    <property type="entry name" value="P-loop containing nucleotide triphosphate hydrolases"/>
    <property type="match status" value="1"/>
</dbReference>
<reference evidence="4" key="3">
    <citation type="submission" date="2015-06" db="UniProtKB">
        <authorList>
            <consortium name="EnsemblMetazoa"/>
        </authorList>
    </citation>
    <scope>IDENTIFICATION</scope>
</reference>
<dbReference type="Proteomes" id="UP000014760">
    <property type="component" value="Unassembled WGS sequence"/>
</dbReference>
<evidence type="ECO:0008006" key="6">
    <source>
        <dbReference type="Google" id="ProtNLM"/>
    </source>
</evidence>
<feature type="non-terminal residue" evidence="3">
    <location>
        <position position="92"/>
    </location>
</feature>
<dbReference type="Pfam" id="PF00071">
    <property type="entry name" value="Ras"/>
    <property type="match status" value="1"/>
</dbReference>
<sequence length="92" mass="10310">DAYLVTYAINDRTSYHHAMDILFSLRQQPLGDAVIIMVANKSDLVRLREVAEQEGKVAAESYSSKFSEVSALMNLKVDELLAGLVNLIRLNR</sequence>
<dbReference type="STRING" id="283909.R7T5X3"/>
<organism evidence="3">
    <name type="scientific">Capitella teleta</name>
    <name type="common">Polychaete worm</name>
    <dbReference type="NCBI Taxonomy" id="283909"/>
    <lineage>
        <taxon>Eukaryota</taxon>
        <taxon>Metazoa</taxon>
        <taxon>Spiralia</taxon>
        <taxon>Lophotrochozoa</taxon>
        <taxon>Annelida</taxon>
        <taxon>Polychaeta</taxon>
        <taxon>Sedentaria</taxon>
        <taxon>Scolecida</taxon>
        <taxon>Capitellidae</taxon>
        <taxon>Capitella</taxon>
    </lineage>
</organism>
<dbReference type="EMBL" id="AMQN01015291">
    <property type="status" value="NOT_ANNOTATED_CDS"/>
    <property type="molecule type" value="Genomic_DNA"/>
</dbReference>
<evidence type="ECO:0000313" key="3">
    <source>
        <dbReference type="EMBL" id="ELT88623.1"/>
    </source>
</evidence>
<keyword evidence="2" id="KW-0597">Phosphoprotein</keyword>
<dbReference type="PANTHER" id="PTHR45775:SF6">
    <property type="entry name" value="RAD, GEM_KIR FAMILY MEMBER 2, ISOFORM C"/>
    <property type="match status" value="1"/>
</dbReference>
<dbReference type="HOGENOM" id="CLU_041217_9_10_1"/>